<feature type="chain" id="PRO_5005466645" description="Type IV fimbrial biogenesis protein PilY1" evidence="2">
    <location>
        <begin position="20"/>
        <end position="427"/>
    </location>
</feature>
<gene>
    <name evidence="3" type="ORF">AKJ09_07782</name>
</gene>
<feature type="signal peptide" evidence="2">
    <location>
        <begin position="1"/>
        <end position="19"/>
    </location>
</feature>
<evidence type="ECO:0000313" key="3">
    <source>
        <dbReference type="EMBL" id="AKV01119.1"/>
    </source>
</evidence>
<keyword evidence="2" id="KW-0732">Signal</keyword>
<proteinExistence type="predicted"/>
<feature type="compositionally biased region" description="Polar residues" evidence="1">
    <location>
        <begin position="26"/>
        <end position="36"/>
    </location>
</feature>
<reference evidence="3 4" key="1">
    <citation type="submission" date="2015-08" db="EMBL/GenBank/DDBJ databases">
        <authorList>
            <person name="Babu N.S."/>
            <person name="Beckwith C.J."/>
            <person name="Beseler K.G."/>
            <person name="Brison A."/>
            <person name="Carone J.V."/>
            <person name="Caskin T.P."/>
            <person name="Diamond M."/>
            <person name="Durham M.E."/>
            <person name="Foxe J.M."/>
            <person name="Go M."/>
            <person name="Henderson B.A."/>
            <person name="Jones I.B."/>
            <person name="McGettigan J.A."/>
            <person name="Micheletti S.J."/>
            <person name="Nasrallah M.E."/>
            <person name="Ortiz D."/>
            <person name="Piller C.R."/>
            <person name="Privatt S.R."/>
            <person name="Schneider S.L."/>
            <person name="Sharp S."/>
            <person name="Smith T.C."/>
            <person name="Stanton J.D."/>
            <person name="Ullery H.E."/>
            <person name="Wilson R.J."/>
            <person name="Serrano M.G."/>
            <person name="Buck G."/>
            <person name="Lee V."/>
            <person name="Wang Y."/>
            <person name="Carvalho R."/>
            <person name="Voegtly L."/>
            <person name="Shi R."/>
            <person name="Duckworth R."/>
            <person name="Johnson A."/>
            <person name="Loviza R."/>
            <person name="Walstead R."/>
            <person name="Shah Z."/>
            <person name="Kiflezghi M."/>
            <person name="Wade K."/>
            <person name="Ball S.L."/>
            <person name="Bradley K.W."/>
            <person name="Asai D.J."/>
            <person name="Bowman C.A."/>
            <person name="Russell D.A."/>
            <person name="Pope W.H."/>
            <person name="Jacobs-Sera D."/>
            <person name="Hendrix R.W."/>
            <person name="Hatfull G.F."/>
        </authorList>
    </citation>
    <scope>NUCLEOTIDE SEQUENCE [LARGE SCALE GENOMIC DNA]</scope>
    <source>
        <strain evidence="3 4">DSM 27648</strain>
    </source>
</reference>
<dbReference type="STRING" id="1391654.AKJ09_07782"/>
<dbReference type="EMBL" id="CP012333">
    <property type="protein sequence ID" value="AKV01119.1"/>
    <property type="molecule type" value="Genomic_DNA"/>
</dbReference>
<evidence type="ECO:0000256" key="1">
    <source>
        <dbReference type="SAM" id="MobiDB-lite"/>
    </source>
</evidence>
<accession>A0A0K1Q5W1</accession>
<dbReference type="Proteomes" id="UP000064967">
    <property type="component" value="Chromosome"/>
</dbReference>
<sequence length="427" mass="44550">MKRRTGALLLVASALVASALGVGCASSDTNASNPTPGTDDSDASGGDATRDALAAEDSAADAGSDADADVEVPTCSSEGWCYTTLPAKGSFDASAAPQNWGNTVFQMSAVWIAPDGQVIAVTQGGHVLRWDHAAWSVVAVTSSALRAVWGTSATDFYVGGDGGLLHATAAGAELTLTPMTLDGWGGVKTIFGTSATDVWVGTSDGIHHLEAAGAPDPSPAFVRMQIPNQFPDGSQFQLQAAWGRGSDVWIAGMDQTWCDPADCQSFNEMSFRKWKGGNDGETSWDRFGLRIPYGSVSRGMSTPDGVQIVVAQIVNAPGLVLRISDDETKIVPGISGIQHEGAYAWSADAVPNFNVIDGLWAGGRNDLWLAGEAGIRHFDGANWQIARLALVPGKPLLQSLHAIQGIVGTTDFWAVGDDVALHRTVTP</sequence>
<dbReference type="PROSITE" id="PS51257">
    <property type="entry name" value="PROKAR_LIPOPROTEIN"/>
    <property type="match status" value="1"/>
</dbReference>
<evidence type="ECO:0008006" key="5">
    <source>
        <dbReference type="Google" id="ProtNLM"/>
    </source>
</evidence>
<protein>
    <recommendedName>
        <fullName evidence="5">Type IV fimbrial biogenesis protein PilY1</fullName>
    </recommendedName>
</protein>
<name>A0A0K1Q5W1_9BACT</name>
<organism evidence="3 4">
    <name type="scientific">Labilithrix luteola</name>
    <dbReference type="NCBI Taxonomy" id="1391654"/>
    <lineage>
        <taxon>Bacteria</taxon>
        <taxon>Pseudomonadati</taxon>
        <taxon>Myxococcota</taxon>
        <taxon>Polyangia</taxon>
        <taxon>Polyangiales</taxon>
        <taxon>Labilitrichaceae</taxon>
        <taxon>Labilithrix</taxon>
    </lineage>
</organism>
<evidence type="ECO:0000313" key="4">
    <source>
        <dbReference type="Proteomes" id="UP000064967"/>
    </source>
</evidence>
<evidence type="ECO:0000256" key="2">
    <source>
        <dbReference type="SAM" id="SignalP"/>
    </source>
</evidence>
<dbReference type="AlphaFoldDB" id="A0A0K1Q5W1"/>
<dbReference type="KEGG" id="llu:AKJ09_07782"/>
<dbReference type="RefSeq" id="WP_169928127.1">
    <property type="nucleotide sequence ID" value="NZ_CP012333.1"/>
</dbReference>
<feature type="region of interest" description="Disordered" evidence="1">
    <location>
        <begin position="26"/>
        <end position="48"/>
    </location>
</feature>
<keyword evidence="4" id="KW-1185">Reference proteome</keyword>